<gene>
    <name evidence="1" type="ORF">OLMES_5400</name>
</gene>
<accession>A0A1Y0IGI1</accession>
<keyword evidence="2" id="KW-1185">Reference proteome</keyword>
<dbReference type="EMBL" id="CP021425">
    <property type="protein sequence ID" value="ARU59380.1"/>
    <property type="molecule type" value="Genomic_DNA"/>
</dbReference>
<name>A0A1Y0IGI1_9GAMM</name>
<sequence length="76" mass="8919">MYQMSQTAVFHLHKIERMIRNMTQKRFRLSNAEDIDELLIRAASSSQKELHTALNQFVAHCHPDSQRQVGELLRVN</sequence>
<dbReference type="AlphaFoldDB" id="A0A1Y0IGI1"/>
<dbReference type="KEGG" id="ome:OLMES_5400"/>
<dbReference type="Proteomes" id="UP000196027">
    <property type="component" value="Chromosome"/>
</dbReference>
<evidence type="ECO:0000313" key="2">
    <source>
        <dbReference type="Proteomes" id="UP000196027"/>
    </source>
</evidence>
<reference evidence="1 2" key="1">
    <citation type="submission" date="2017-05" db="EMBL/GenBank/DDBJ databases">
        <title>Genomic insights into alkan degradation activity of Oleiphilus messinensis.</title>
        <authorList>
            <person name="Kozyavkin S.A."/>
            <person name="Slesarev A.I."/>
            <person name="Golyshin P.N."/>
            <person name="Korzhenkov A."/>
            <person name="Golyshina O.N."/>
            <person name="Toshchakov S.V."/>
        </authorList>
    </citation>
    <scope>NUCLEOTIDE SEQUENCE [LARGE SCALE GENOMIC DNA]</scope>
    <source>
        <strain evidence="1 2">ME102</strain>
    </source>
</reference>
<proteinExistence type="predicted"/>
<evidence type="ECO:0000313" key="1">
    <source>
        <dbReference type="EMBL" id="ARU59380.1"/>
    </source>
</evidence>
<dbReference type="RefSeq" id="WP_087464060.1">
    <property type="nucleotide sequence ID" value="NZ_CP021425.1"/>
</dbReference>
<protein>
    <submittedName>
        <fullName evidence="1">Uncharacterized protein</fullName>
    </submittedName>
</protein>
<organism evidence="1 2">
    <name type="scientific">Oleiphilus messinensis</name>
    <dbReference type="NCBI Taxonomy" id="141451"/>
    <lineage>
        <taxon>Bacteria</taxon>
        <taxon>Pseudomonadati</taxon>
        <taxon>Pseudomonadota</taxon>
        <taxon>Gammaproteobacteria</taxon>
        <taxon>Oceanospirillales</taxon>
        <taxon>Oleiphilaceae</taxon>
        <taxon>Oleiphilus</taxon>
    </lineage>
</organism>